<evidence type="ECO:0000313" key="2">
    <source>
        <dbReference type="EMBL" id="POR05373.1"/>
    </source>
</evidence>
<accession>A0A2S4K0S9</accession>
<dbReference type="SUPFAM" id="SSF52540">
    <property type="entry name" value="P-loop containing nucleoside triphosphate hydrolases"/>
    <property type="match status" value="1"/>
</dbReference>
<organism evidence="2 3">
    <name type="scientific">Alkalispirochaeta sphaeroplastigenens</name>
    <dbReference type="NCBI Taxonomy" id="1187066"/>
    <lineage>
        <taxon>Bacteria</taxon>
        <taxon>Pseudomonadati</taxon>
        <taxon>Spirochaetota</taxon>
        <taxon>Spirochaetia</taxon>
        <taxon>Spirochaetales</taxon>
        <taxon>Spirochaetaceae</taxon>
        <taxon>Alkalispirochaeta</taxon>
    </lineage>
</organism>
<dbReference type="Proteomes" id="UP000237350">
    <property type="component" value="Unassembled WGS sequence"/>
</dbReference>
<protein>
    <submittedName>
        <fullName evidence="2">Chromosome partitioning protein</fullName>
    </submittedName>
</protein>
<reference evidence="3" key="1">
    <citation type="submission" date="2015-12" db="EMBL/GenBank/DDBJ databases">
        <authorList>
            <person name="Lodha T.D."/>
            <person name="Chintalapati S."/>
            <person name="Chintalapati V.R."/>
            <person name="Sravanthi T."/>
        </authorList>
    </citation>
    <scope>NUCLEOTIDE SEQUENCE [LARGE SCALE GENOMIC DNA]</scope>
    <source>
        <strain evidence="3">JC133</strain>
    </source>
</reference>
<dbReference type="FunFam" id="3.40.50.300:FF:000285">
    <property type="entry name" value="Sporulation initiation inhibitor Soj"/>
    <property type="match status" value="1"/>
</dbReference>
<dbReference type="CDD" id="cd02042">
    <property type="entry name" value="ParAB_family"/>
    <property type="match status" value="1"/>
</dbReference>
<dbReference type="PIRSF" id="PIRSF009320">
    <property type="entry name" value="Nuc_binding_HP_1000"/>
    <property type="match status" value="1"/>
</dbReference>
<evidence type="ECO:0000259" key="1">
    <source>
        <dbReference type="Pfam" id="PF13614"/>
    </source>
</evidence>
<gene>
    <name evidence="2" type="ORF">AU468_01450</name>
</gene>
<keyword evidence="3" id="KW-1185">Reference proteome</keyword>
<name>A0A2S4K0S9_9SPIO</name>
<dbReference type="AlphaFoldDB" id="A0A2S4K0S9"/>
<feature type="domain" description="AAA" evidence="1">
    <location>
        <begin position="4"/>
        <end position="176"/>
    </location>
</feature>
<comment type="caution">
    <text evidence="2">The sequence shown here is derived from an EMBL/GenBank/DDBJ whole genome shotgun (WGS) entry which is preliminary data.</text>
</comment>
<dbReference type="Pfam" id="PF13614">
    <property type="entry name" value="AAA_31"/>
    <property type="match status" value="1"/>
</dbReference>
<sequence length="258" mass="28035">MMGTVITFANQKGGVGKTTTAVNLGAAISAMGKKVLLIDFDSQGNLSSSVGADRSRPGIYQVISGSSSPAEAVQETPQAGLFIIAGGGELTGASVELVNQERREFFLRDALEPLRQDYDYIFVDSPPSLGLLTLNALVAAQNVIIPLQCEYFALEGLTQLLQNIKRVQGGFNQELELFGILFTMYDSRTRLANDVVQEVIGYFGKRVFRTIIPRNIRLSEAPSHGIPVNLYDPACVGSRSYQKLAEEVEQRVNAATTR</sequence>
<dbReference type="InterPro" id="IPR050678">
    <property type="entry name" value="DNA_Partitioning_ATPase"/>
</dbReference>
<dbReference type="EMBL" id="LPWH01000003">
    <property type="protein sequence ID" value="POR05373.1"/>
    <property type="molecule type" value="Genomic_DNA"/>
</dbReference>
<dbReference type="InterPro" id="IPR027417">
    <property type="entry name" value="P-loop_NTPase"/>
</dbReference>
<dbReference type="PANTHER" id="PTHR13696">
    <property type="entry name" value="P-LOOP CONTAINING NUCLEOSIDE TRIPHOSPHATE HYDROLASE"/>
    <property type="match status" value="1"/>
</dbReference>
<dbReference type="PANTHER" id="PTHR13696:SF52">
    <property type="entry name" value="PARA FAMILY PROTEIN CT_582"/>
    <property type="match status" value="1"/>
</dbReference>
<dbReference type="InterPro" id="IPR025669">
    <property type="entry name" value="AAA_dom"/>
</dbReference>
<dbReference type="OrthoDB" id="9815116at2"/>
<proteinExistence type="predicted"/>
<dbReference type="Gene3D" id="3.40.50.300">
    <property type="entry name" value="P-loop containing nucleotide triphosphate hydrolases"/>
    <property type="match status" value="1"/>
</dbReference>
<evidence type="ECO:0000313" key="3">
    <source>
        <dbReference type="Proteomes" id="UP000237350"/>
    </source>
</evidence>